<keyword evidence="2" id="KW-1133">Transmembrane helix</keyword>
<sequence>MQEEVFKFISATFGISAAITFAVIMLAFWLVYFITKKVTMIHARHAELEKDEQEMEQRVLNTLDRNEDNTRRRFESVENKIDEIRRDMSYIKGNMDFLRNGGANLIQSHSPISLTNEGKEIATQIDADGIISKNWEKIRKNIELSGVNTAYDVQEYCFMTASVEPEKFFDADSIIRIKDFAYQHGKSVQIYLHIIGLLIRDKFLKEHQGKATL</sequence>
<evidence type="ECO:0000313" key="3">
    <source>
        <dbReference type="EMBL" id="MBD8040781.1"/>
    </source>
</evidence>
<evidence type="ECO:0008006" key="5">
    <source>
        <dbReference type="Google" id="ProtNLM"/>
    </source>
</evidence>
<keyword evidence="2" id="KW-0472">Membrane</keyword>
<evidence type="ECO:0000313" key="4">
    <source>
        <dbReference type="Proteomes" id="UP000620874"/>
    </source>
</evidence>
<dbReference type="RefSeq" id="WP_191764199.1">
    <property type="nucleotide sequence ID" value="NZ_JACSPP010000029.1"/>
</dbReference>
<dbReference type="Proteomes" id="UP000620874">
    <property type="component" value="Unassembled WGS sequence"/>
</dbReference>
<dbReference type="EMBL" id="JACSPP010000029">
    <property type="protein sequence ID" value="MBD8040781.1"/>
    <property type="molecule type" value="Genomic_DNA"/>
</dbReference>
<feature type="transmembrane region" description="Helical" evidence="2">
    <location>
        <begin position="12"/>
        <end position="34"/>
    </location>
</feature>
<name>A0ABR8Y9K8_9BACT</name>
<comment type="caution">
    <text evidence="3">The sequence shown here is derived from an EMBL/GenBank/DDBJ whole genome shotgun (WGS) entry which is preliminary data.</text>
</comment>
<evidence type="ECO:0000256" key="1">
    <source>
        <dbReference type="SAM" id="Coils"/>
    </source>
</evidence>
<keyword evidence="2" id="KW-0812">Transmembrane</keyword>
<proteinExistence type="predicted"/>
<keyword evidence="1" id="KW-0175">Coiled coil</keyword>
<evidence type="ECO:0000256" key="2">
    <source>
        <dbReference type="SAM" id="Phobius"/>
    </source>
</evidence>
<reference evidence="3 4" key="1">
    <citation type="submission" date="2020-08" db="EMBL/GenBank/DDBJ databases">
        <title>A Genomic Blueprint of the Chicken Gut Microbiome.</title>
        <authorList>
            <person name="Gilroy R."/>
            <person name="Ravi A."/>
            <person name="Getino M."/>
            <person name="Pursley I."/>
            <person name="Horton D.L."/>
            <person name="Alikhan N.-F."/>
            <person name="Baker D."/>
            <person name="Gharbi K."/>
            <person name="Hall N."/>
            <person name="Watson M."/>
            <person name="Adriaenssens E.M."/>
            <person name="Foster-Nyarko E."/>
            <person name="Jarju S."/>
            <person name="Secka A."/>
            <person name="Antonio M."/>
            <person name="Oren A."/>
            <person name="Chaudhuri R."/>
            <person name="La Ragione R.M."/>
            <person name="Hildebrand F."/>
            <person name="Pallen M.J."/>
        </authorList>
    </citation>
    <scope>NUCLEOTIDE SEQUENCE [LARGE SCALE GENOMIC DNA]</scope>
    <source>
        <strain evidence="3 4">Sa1CVN1</strain>
    </source>
</reference>
<organism evidence="3 4">
    <name type="scientific">Phocaeicola intestinalis</name>
    <dbReference type="NCBI Taxonomy" id="2762212"/>
    <lineage>
        <taxon>Bacteria</taxon>
        <taxon>Pseudomonadati</taxon>
        <taxon>Bacteroidota</taxon>
        <taxon>Bacteroidia</taxon>
        <taxon>Bacteroidales</taxon>
        <taxon>Bacteroidaceae</taxon>
        <taxon>Phocaeicola</taxon>
    </lineage>
</organism>
<keyword evidence="4" id="KW-1185">Reference proteome</keyword>
<protein>
    <recommendedName>
        <fullName evidence="5">DUF4446 family protein</fullName>
    </recommendedName>
</protein>
<gene>
    <name evidence="3" type="ORF">H9625_10125</name>
</gene>
<feature type="coiled-coil region" evidence="1">
    <location>
        <begin position="45"/>
        <end position="87"/>
    </location>
</feature>
<accession>A0ABR8Y9K8</accession>